<reference evidence="2 3" key="1">
    <citation type="journal article" date="2022" name="Nat. Ecol. Evol.">
        <title>A masculinizing supergene underlies an exaggerated male reproductive morph in a spider.</title>
        <authorList>
            <person name="Hendrickx F."/>
            <person name="De Corte Z."/>
            <person name="Sonet G."/>
            <person name="Van Belleghem S.M."/>
            <person name="Kostlbacher S."/>
            <person name="Vangestel C."/>
        </authorList>
    </citation>
    <scope>NUCLEOTIDE SEQUENCE [LARGE SCALE GENOMIC DNA]</scope>
    <source>
        <strain evidence="2">W744_W776</strain>
    </source>
</reference>
<dbReference type="AlphaFoldDB" id="A0AAV6UUH6"/>
<keyword evidence="3" id="KW-1185">Reference proteome</keyword>
<organism evidence="2 3">
    <name type="scientific">Oedothorax gibbosus</name>
    <dbReference type="NCBI Taxonomy" id="931172"/>
    <lineage>
        <taxon>Eukaryota</taxon>
        <taxon>Metazoa</taxon>
        <taxon>Ecdysozoa</taxon>
        <taxon>Arthropoda</taxon>
        <taxon>Chelicerata</taxon>
        <taxon>Arachnida</taxon>
        <taxon>Araneae</taxon>
        <taxon>Araneomorphae</taxon>
        <taxon>Entelegynae</taxon>
        <taxon>Araneoidea</taxon>
        <taxon>Linyphiidae</taxon>
        <taxon>Erigoninae</taxon>
        <taxon>Oedothorax</taxon>
    </lineage>
</organism>
<dbReference type="EMBL" id="JAFNEN010000249">
    <property type="protein sequence ID" value="KAG8188107.1"/>
    <property type="molecule type" value="Genomic_DNA"/>
</dbReference>
<dbReference type="Proteomes" id="UP000827092">
    <property type="component" value="Unassembled WGS sequence"/>
</dbReference>
<sequence>MAASVAKCGIAARTKATMQIKGKKEKVIYCGDNANEQTLLFNNNTKSPPTFDHRMRAKTAHREPRT</sequence>
<accession>A0AAV6UUH6</accession>
<gene>
    <name evidence="2" type="ORF">JTE90_002459</name>
</gene>
<evidence type="ECO:0000256" key="1">
    <source>
        <dbReference type="SAM" id="MobiDB-lite"/>
    </source>
</evidence>
<name>A0AAV6UUH6_9ARAC</name>
<comment type="caution">
    <text evidence="2">The sequence shown here is derived from an EMBL/GenBank/DDBJ whole genome shotgun (WGS) entry which is preliminary data.</text>
</comment>
<evidence type="ECO:0000313" key="2">
    <source>
        <dbReference type="EMBL" id="KAG8188107.1"/>
    </source>
</evidence>
<evidence type="ECO:0000313" key="3">
    <source>
        <dbReference type="Proteomes" id="UP000827092"/>
    </source>
</evidence>
<feature type="region of interest" description="Disordered" evidence="1">
    <location>
        <begin position="40"/>
        <end position="66"/>
    </location>
</feature>
<proteinExistence type="predicted"/>
<protein>
    <submittedName>
        <fullName evidence="2">Uncharacterized protein</fullName>
    </submittedName>
</protein>